<dbReference type="GO" id="GO:0046872">
    <property type="term" value="F:metal ion binding"/>
    <property type="evidence" value="ECO:0007669"/>
    <property type="project" value="InterPro"/>
</dbReference>
<reference evidence="2 3" key="1">
    <citation type="submission" date="2006-10" db="EMBL/GenBank/DDBJ databases">
        <authorList>
            <person name="Fleischmann R.D."/>
            <person name="Dodson R.J."/>
            <person name="Haft D.H."/>
            <person name="Merkel J.S."/>
            <person name="Nelson W.C."/>
            <person name="Fraser C.M."/>
        </authorList>
    </citation>
    <scope>NUCLEOTIDE SEQUENCE [LARGE SCALE GENOMIC DNA]</scope>
    <source>
        <strain evidence="3">ATCC 700084 / mc(2)155</strain>
    </source>
</reference>
<dbReference type="InterPro" id="IPR017517">
    <property type="entry name" value="Maleyloyr_isom"/>
</dbReference>
<dbReference type="InterPro" id="IPR017520">
    <property type="entry name" value="CHP03086"/>
</dbReference>
<dbReference type="OrthoDB" id="8755073at2"/>
<keyword evidence="3" id="KW-1185">Reference proteome</keyword>
<accession>A0R798</accession>
<dbReference type="InterPro" id="IPR034660">
    <property type="entry name" value="DinB/YfiT-like"/>
</dbReference>
<dbReference type="eggNOG" id="COG3832">
    <property type="taxonomic scope" value="Bacteria"/>
</dbReference>
<dbReference type="PaxDb" id="246196-MSMEI_6650"/>
<proteinExistence type="predicted"/>
<evidence type="ECO:0000259" key="1">
    <source>
        <dbReference type="Pfam" id="PF11716"/>
    </source>
</evidence>
<dbReference type="STRING" id="246196.MSMEG_6832"/>
<dbReference type="SUPFAM" id="SSF109854">
    <property type="entry name" value="DinB/YfiT-like putative metalloenzymes"/>
    <property type="match status" value="1"/>
</dbReference>
<organism evidence="2 3">
    <name type="scientific">Mycolicibacterium smegmatis (strain ATCC 700084 / mc(2)155)</name>
    <name type="common">Mycobacterium smegmatis</name>
    <dbReference type="NCBI Taxonomy" id="246196"/>
    <lineage>
        <taxon>Bacteria</taxon>
        <taxon>Bacillati</taxon>
        <taxon>Actinomycetota</taxon>
        <taxon>Actinomycetes</taxon>
        <taxon>Mycobacteriales</taxon>
        <taxon>Mycobacteriaceae</taxon>
        <taxon>Mycolicibacterium</taxon>
    </lineage>
</organism>
<dbReference type="KEGG" id="msm:MSMEG_6832"/>
<dbReference type="PATRIC" id="fig|246196.19.peg.6653"/>
<protein>
    <recommendedName>
        <fullName evidence="1">Mycothiol-dependent maleylpyruvate isomerase metal-binding domain-containing protein</fullName>
    </recommendedName>
</protein>
<evidence type="ECO:0000313" key="3">
    <source>
        <dbReference type="Proteomes" id="UP000000757"/>
    </source>
</evidence>
<gene>
    <name evidence="2" type="ordered locus">MSMEG_6832</name>
</gene>
<dbReference type="Pfam" id="PF11716">
    <property type="entry name" value="MDMPI_N"/>
    <property type="match status" value="1"/>
</dbReference>
<feature type="domain" description="Mycothiol-dependent maleylpyruvate isomerase metal-binding" evidence="1">
    <location>
        <begin position="25"/>
        <end position="137"/>
    </location>
</feature>
<dbReference type="NCBIfam" id="TIGR03083">
    <property type="entry name" value="maleylpyruvate isomerase family mycothiol-dependent enzyme"/>
    <property type="match status" value="1"/>
</dbReference>
<dbReference type="InterPro" id="IPR024344">
    <property type="entry name" value="MDMPI_metal-binding"/>
</dbReference>
<sequence>MTYAGARASTPHWADMDELSSAQSALSALRPVLSAITPDDCGLPTPCAGFDVAALGEHLVGTVRMVGAAADAGFVRFEVVSHDDDIEARVAASTEAVIAVWQRRGTAGEVVFAGRVMPARLALGVLSVELVVHGWDFAQALHRPLGITAAHADFVLAMARHIITPASRETAGFDDPVSVAADAAALDRLVAYTGRTPRRWPSNMKSR</sequence>
<dbReference type="AlphaFoldDB" id="A0R798"/>
<dbReference type="Proteomes" id="UP000000757">
    <property type="component" value="Chromosome"/>
</dbReference>
<dbReference type="NCBIfam" id="TIGR03086">
    <property type="entry name" value="TIGR03086 family metal-binding protein"/>
    <property type="match status" value="1"/>
</dbReference>
<evidence type="ECO:0000313" key="2">
    <source>
        <dbReference type="EMBL" id="ABK70211.1"/>
    </source>
</evidence>
<dbReference type="EMBL" id="CP000480">
    <property type="protein sequence ID" value="ABK70211.1"/>
    <property type="molecule type" value="Genomic_DNA"/>
</dbReference>
<name>A0R798_MYCS2</name>